<protein>
    <submittedName>
        <fullName evidence="1">Os06g0707800 protein</fullName>
    </submittedName>
</protein>
<gene>
    <name evidence="1" type="ordered locus">Os06g0707800</name>
</gene>
<dbReference type="KEGG" id="dosa:Os06g0707800"/>
<evidence type="ECO:0000313" key="2">
    <source>
        <dbReference type="Proteomes" id="UP000000763"/>
    </source>
</evidence>
<dbReference type="Gene3D" id="3.80.10.10">
    <property type="entry name" value="Ribonuclease Inhibitor"/>
    <property type="match status" value="1"/>
</dbReference>
<dbReference type="SUPFAM" id="SSF52058">
    <property type="entry name" value="L domain-like"/>
    <property type="match status" value="1"/>
</dbReference>
<dbReference type="EMBL" id="AP008212">
    <property type="protein sequence ID" value="BAH93716.1"/>
    <property type="molecule type" value="Genomic_DNA"/>
</dbReference>
<proteinExistence type="predicted"/>
<reference evidence="2" key="2">
    <citation type="journal article" date="2008" name="Nucleic Acids Res.">
        <title>The rice annotation project database (RAP-DB): 2008 update.</title>
        <authorList>
            <consortium name="The rice annotation project (RAP)"/>
        </authorList>
    </citation>
    <scope>GENOME REANNOTATION</scope>
    <source>
        <strain evidence="2">cv. Nipponbare</strain>
    </source>
</reference>
<dbReference type="InterPro" id="IPR032675">
    <property type="entry name" value="LRR_dom_sf"/>
</dbReference>
<accession>C7J4D3</accession>
<reference evidence="1 2" key="1">
    <citation type="journal article" date="2005" name="Nature">
        <title>The map-based sequence of the rice genome.</title>
        <authorList>
            <consortium name="International rice genome sequencing project (IRGSP)"/>
            <person name="Matsumoto T."/>
            <person name="Wu J."/>
            <person name="Kanamori H."/>
            <person name="Katayose Y."/>
            <person name="Fujisawa M."/>
            <person name="Namiki N."/>
            <person name="Mizuno H."/>
            <person name="Yamamoto K."/>
            <person name="Antonio B.A."/>
            <person name="Baba T."/>
            <person name="Sakata K."/>
            <person name="Nagamura Y."/>
            <person name="Aoki H."/>
            <person name="Arikawa K."/>
            <person name="Arita K."/>
            <person name="Bito T."/>
            <person name="Chiden Y."/>
            <person name="Fujitsuka N."/>
            <person name="Fukunaka R."/>
            <person name="Hamada M."/>
            <person name="Harada C."/>
            <person name="Hayashi A."/>
            <person name="Hijishita S."/>
            <person name="Honda M."/>
            <person name="Hosokawa S."/>
            <person name="Ichikawa Y."/>
            <person name="Idonuma A."/>
            <person name="Iijima M."/>
            <person name="Ikeda M."/>
            <person name="Ikeno M."/>
            <person name="Ito K."/>
            <person name="Ito S."/>
            <person name="Ito T."/>
            <person name="Ito Y."/>
            <person name="Ito Y."/>
            <person name="Iwabuchi A."/>
            <person name="Kamiya K."/>
            <person name="Karasawa W."/>
            <person name="Kurita K."/>
            <person name="Katagiri S."/>
            <person name="Kikuta A."/>
            <person name="Kobayashi H."/>
            <person name="Kobayashi N."/>
            <person name="Machita K."/>
            <person name="Maehara T."/>
            <person name="Masukawa M."/>
            <person name="Mizubayashi T."/>
            <person name="Mukai Y."/>
            <person name="Nagasaki H."/>
            <person name="Nagata Y."/>
            <person name="Naito S."/>
            <person name="Nakashima M."/>
            <person name="Nakama Y."/>
            <person name="Nakamichi Y."/>
            <person name="Nakamura M."/>
            <person name="Meguro A."/>
            <person name="Negishi M."/>
            <person name="Ohta I."/>
            <person name="Ohta T."/>
            <person name="Okamoto M."/>
            <person name="Ono N."/>
            <person name="Saji S."/>
            <person name="Sakaguchi M."/>
            <person name="Sakai K."/>
            <person name="Shibata M."/>
            <person name="Shimokawa T."/>
            <person name="Song J."/>
            <person name="Takazaki Y."/>
            <person name="Terasawa K."/>
            <person name="Tsugane M."/>
            <person name="Tsuji K."/>
            <person name="Ueda S."/>
            <person name="Waki K."/>
            <person name="Yamagata H."/>
            <person name="Yamamoto M."/>
            <person name="Yamamoto S."/>
            <person name="Yamane H."/>
            <person name="Yoshiki S."/>
            <person name="Yoshihara R."/>
            <person name="Yukawa K."/>
            <person name="Zhong H."/>
            <person name="Yano M."/>
            <person name="Yuan Q."/>
            <person name="Ouyang S."/>
            <person name="Liu J."/>
            <person name="Jones K.M."/>
            <person name="Gansberger K."/>
            <person name="Moffat K."/>
            <person name="Hill J."/>
            <person name="Bera J."/>
            <person name="Fadrosh D."/>
            <person name="Jin S."/>
            <person name="Johri S."/>
            <person name="Kim M."/>
            <person name="Overton L."/>
            <person name="Reardon M."/>
            <person name="Tsitrin T."/>
            <person name="Vuong H."/>
            <person name="Weaver B."/>
            <person name="Ciecko A."/>
            <person name="Tallon L."/>
            <person name="Jackson J."/>
            <person name="Pai G."/>
            <person name="Aken S.V."/>
            <person name="Utterback T."/>
            <person name="Reidmuller S."/>
            <person name="Feldblyum T."/>
            <person name="Hsiao J."/>
            <person name="Zismann V."/>
            <person name="Iobst S."/>
            <person name="de Vazeille A.R."/>
            <person name="Buell C.R."/>
            <person name="Ying K."/>
            <person name="Li Y."/>
            <person name="Lu T."/>
            <person name="Huang Y."/>
            <person name="Zhao Q."/>
            <person name="Feng Q."/>
            <person name="Zhang L."/>
            <person name="Zhu J."/>
            <person name="Weng Q."/>
            <person name="Mu J."/>
            <person name="Lu Y."/>
            <person name="Fan D."/>
            <person name="Liu Y."/>
            <person name="Guan J."/>
            <person name="Zhang Y."/>
            <person name="Yu S."/>
            <person name="Liu X."/>
            <person name="Zhang Y."/>
            <person name="Hong G."/>
            <person name="Han B."/>
            <person name="Choisne N."/>
            <person name="Demange N."/>
            <person name="Orjeda G."/>
            <person name="Samain S."/>
            <person name="Cattolico L."/>
            <person name="Pelletier E."/>
            <person name="Couloux A."/>
            <person name="Segurens B."/>
            <person name="Wincker P."/>
            <person name="D'Hont A."/>
            <person name="Scarpelli C."/>
            <person name="Weissenbach J."/>
            <person name="Salanoubat M."/>
            <person name="Quetier F."/>
            <person name="Yu Y."/>
            <person name="Kim H.R."/>
            <person name="Rambo T."/>
            <person name="Currie J."/>
            <person name="Collura K."/>
            <person name="Luo M."/>
            <person name="Yang T."/>
            <person name="Ammiraju J.S.S."/>
            <person name="Engler F."/>
            <person name="Soderlund C."/>
            <person name="Wing R.A."/>
            <person name="Palmer L.E."/>
            <person name="de la Bastide M."/>
            <person name="Spiegel L."/>
            <person name="Nascimento L."/>
            <person name="Zutavern T."/>
            <person name="O'Shaughnessy A."/>
            <person name="Dike S."/>
            <person name="Dedhia N."/>
            <person name="Preston R."/>
            <person name="Balija V."/>
            <person name="McCombie W.R."/>
            <person name="Chow T."/>
            <person name="Chen H."/>
            <person name="Chung M."/>
            <person name="Chen C."/>
            <person name="Shaw J."/>
            <person name="Wu H."/>
            <person name="Hsiao K."/>
            <person name="Chao Y."/>
            <person name="Chu M."/>
            <person name="Cheng C."/>
            <person name="Hour A."/>
            <person name="Lee P."/>
            <person name="Lin S."/>
            <person name="Lin Y."/>
            <person name="Liou J."/>
            <person name="Liu S."/>
            <person name="Hsing Y."/>
            <person name="Raghuvanshi S."/>
            <person name="Mohanty A."/>
            <person name="Bharti A.K."/>
            <person name="Gaur A."/>
            <person name="Gupta V."/>
            <person name="Kumar D."/>
            <person name="Ravi V."/>
            <person name="Vij S."/>
            <person name="Kapur A."/>
            <person name="Khurana P."/>
            <person name="Khurana P."/>
            <person name="Khurana J.P."/>
            <person name="Tyagi A.K."/>
            <person name="Gaikwad K."/>
            <person name="Singh A."/>
            <person name="Dalal V."/>
            <person name="Srivastava S."/>
            <person name="Dixit A."/>
            <person name="Pal A.K."/>
            <person name="Ghazi I.A."/>
            <person name="Yadav M."/>
            <person name="Pandit A."/>
            <person name="Bhargava A."/>
            <person name="Sureshbabu K."/>
            <person name="Batra K."/>
            <person name="Sharma T.R."/>
            <person name="Mohapatra T."/>
            <person name="Singh N.K."/>
            <person name="Messing J."/>
            <person name="Nelson A.B."/>
            <person name="Fuks G."/>
            <person name="Kavchok S."/>
            <person name="Keizer G."/>
            <person name="Linton E."/>
            <person name="Llaca V."/>
            <person name="Song R."/>
            <person name="Tanyolac B."/>
            <person name="Young S."/>
            <person name="Ho-Il K."/>
            <person name="Hahn J.H."/>
            <person name="Sangsakoo G."/>
            <person name="Vanavichit A."/>
            <person name="de Mattos Luiz.A.T."/>
            <person name="Zimmer P.D."/>
            <person name="Malone G."/>
            <person name="Dellagostin O."/>
            <person name="de Oliveira A.C."/>
            <person name="Bevan M."/>
            <person name="Bancroft I."/>
            <person name="Minx P."/>
            <person name="Cordum H."/>
            <person name="Wilson R."/>
            <person name="Cheng Z."/>
            <person name="Jin W."/>
            <person name="Jiang J."/>
            <person name="Leong S.A."/>
            <person name="Iwama H."/>
            <person name="Gojobori T."/>
            <person name="Itoh T."/>
            <person name="Niimura Y."/>
            <person name="Fujii Y."/>
            <person name="Habara T."/>
            <person name="Sakai H."/>
            <person name="Sato Y."/>
            <person name="Wilson G."/>
            <person name="Kumar K."/>
            <person name="McCouch S."/>
            <person name="Juretic N."/>
            <person name="Hoen D."/>
            <person name="Wright S."/>
            <person name="Bruskiewich R."/>
            <person name="Bureau T."/>
            <person name="Miyao A."/>
            <person name="Hirochika H."/>
            <person name="Nishikawa T."/>
            <person name="Kadowaki K."/>
            <person name="Sugiura M."/>
            <person name="Burr B."/>
            <person name="Sasaki T."/>
        </authorList>
    </citation>
    <scope>NUCLEOTIDE SEQUENCE [LARGE SCALE GENOMIC DNA]</scope>
    <source>
        <strain evidence="2">cv. Nipponbare</strain>
    </source>
</reference>
<name>C7J4D3_ORYSJ</name>
<sequence>AICIKTVRTVGADFFSSYSSSSSSFPFPSSLKYLSIDRVSGMETLSLLSNLSSLTNLGIECGDLRGEDLCSLLAQGQLTRLRVNKNPKFFVGINPSSLQHLVTDDIAGVLVVPICRLLSPSLTKLTIFCNNEVKRFTKEQNMALEHLSSLQELSFSFCRLQFLPSVLHRLVSLKRLEISCSEFISSLPKSGLPSSLEILDVSGGSEELKRQCRKLRGTIPIIKDSDWDLIDSFLD</sequence>
<feature type="non-terminal residue" evidence="1">
    <location>
        <position position="1"/>
    </location>
</feature>
<dbReference type="Proteomes" id="UP000000763">
    <property type="component" value="Chromosome 6"/>
</dbReference>
<evidence type="ECO:0000313" key="1">
    <source>
        <dbReference type="EMBL" id="BAH93716.1"/>
    </source>
</evidence>
<organism evidence="1 2">
    <name type="scientific">Oryza sativa subsp. japonica</name>
    <name type="common">Rice</name>
    <dbReference type="NCBI Taxonomy" id="39947"/>
    <lineage>
        <taxon>Eukaryota</taxon>
        <taxon>Viridiplantae</taxon>
        <taxon>Streptophyta</taxon>
        <taxon>Embryophyta</taxon>
        <taxon>Tracheophyta</taxon>
        <taxon>Spermatophyta</taxon>
        <taxon>Magnoliopsida</taxon>
        <taxon>Liliopsida</taxon>
        <taxon>Poales</taxon>
        <taxon>Poaceae</taxon>
        <taxon>BOP clade</taxon>
        <taxon>Oryzoideae</taxon>
        <taxon>Oryzeae</taxon>
        <taxon>Oryzinae</taxon>
        <taxon>Oryza</taxon>
        <taxon>Oryza sativa</taxon>
    </lineage>
</organism>
<dbReference type="AlphaFoldDB" id="C7J4D3"/>